<dbReference type="EMBL" id="LKEB01000054">
    <property type="protein sequence ID" value="ROW01379.1"/>
    <property type="molecule type" value="Genomic_DNA"/>
</dbReference>
<accession>A0A423WDD3</accession>
<feature type="region of interest" description="Disordered" evidence="1">
    <location>
        <begin position="1"/>
        <end position="43"/>
    </location>
</feature>
<comment type="caution">
    <text evidence="3">The sequence shown here is derived from an EMBL/GenBank/DDBJ whole genome shotgun (WGS) entry which is preliminary data.</text>
</comment>
<keyword evidence="2" id="KW-0472">Membrane</keyword>
<dbReference type="Pfam" id="PF06912">
    <property type="entry name" value="DUF1275"/>
    <property type="match status" value="1"/>
</dbReference>
<organism evidence="3 4">
    <name type="scientific">Cytospora leucostoma</name>
    <dbReference type="NCBI Taxonomy" id="1230097"/>
    <lineage>
        <taxon>Eukaryota</taxon>
        <taxon>Fungi</taxon>
        <taxon>Dikarya</taxon>
        <taxon>Ascomycota</taxon>
        <taxon>Pezizomycotina</taxon>
        <taxon>Sordariomycetes</taxon>
        <taxon>Sordariomycetidae</taxon>
        <taxon>Diaporthales</taxon>
        <taxon>Cytosporaceae</taxon>
        <taxon>Cytospora</taxon>
    </lineage>
</organism>
<proteinExistence type="predicted"/>
<gene>
    <name evidence="3" type="ORF">VPNG_07616</name>
</gene>
<dbReference type="PANTHER" id="PTHR37488:SF7">
    <property type="entry name" value="DUF1275 DOMAIN PROTEIN"/>
    <property type="match status" value="1"/>
</dbReference>
<reference evidence="3 4" key="1">
    <citation type="submission" date="2015-09" db="EMBL/GenBank/DDBJ databases">
        <title>Host preference determinants of Valsa canker pathogens revealed by comparative genomics.</title>
        <authorList>
            <person name="Yin Z."/>
            <person name="Huang L."/>
        </authorList>
    </citation>
    <scope>NUCLEOTIDE SEQUENCE [LARGE SCALE GENOMIC DNA]</scope>
    <source>
        <strain evidence="3 4">SXYLt</strain>
    </source>
</reference>
<dbReference type="InterPro" id="IPR010699">
    <property type="entry name" value="DUF1275"/>
</dbReference>
<feature type="transmembrane region" description="Helical" evidence="2">
    <location>
        <begin position="136"/>
        <end position="156"/>
    </location>
</feature>
<keyword evidence="4" id="KW-1185">Reference proteome</keyword>
<evidence type="ECO:0000256" key="1">
    <source>
        <dbReference type="SAM" id="MobiDB-lite"/>
    </source>
</evidence>
<evidence type="ECO:0000313" key="4">
    <source>
        <dbReference type="Proteomes" id="UP000285146"/>
    </source>
</evidence>
<feature type="transmembrane region" description="Helical" evidence="2">
    <location>
        <begin position="106"/>
        <end position="124"/>
    </location>
</feature>
<evidence type="ECO:0000313" key="3">
    <source>
        <dbReference type="EMBL" id="ROW01379.1"/>
    </source>
</evidence>
<name>A0A423WDD3_9PEZI</name>
<evidence type="ECO:0008006" key="5">
    <source>
        <dbReference type="Google" id="ProtNLM"/>
    </source>
</evidence>
<dbReference type="AlphaFoldDB" id="A0A423WDD3"/>
<dbReference type="InParanoid" id="A0A423WDD3"/>
<feature type="transmembrane region" description="Helical" evidence="2">
    <location>
        <begin position="244"/>
        <end position="261"/>
    </location>
</feature>
<feature type="transmembrane region" description="Helical" evidence="2">
    <location>
        <begin position="270"/>
        <end position="289"/>
    </location>
</feature>
<keyword evidence="2" id="KW-1133">Transmembrane helix</keyword>
<dbReference type="OrthoDB" id="5288586at2759"/>
<feature type="compositionally biased region" description="Polar residues" evidence="1">
    <location>
        <begin position="1"/>
        <end position="14"/>
    </location>
</feature>
<sequence length="301" mass="31489">MASTGPASTDSPSATAGVLSAKGSSDSSAAPQEAKAPTPRPGIITRLRHDIDPAHSDLPVLACCFVSGLCDSVAFNASSVFVSMQTGNTIFLALGTSHLPYGSSTLWLKALVSIAAFWAGCFCFSQTRHIQARRKATLALSFLVQSLLILAAAALGQSGAAPAFAMTGLGSAADHEILETLETNAKSLAPLSLLAFQFGGQIVTSRVLGFNEVPTNVLTSLYCDLLSDPMILAPIGKNVKRNRRLAAIILMILGGIVGGWLQRSRAGMPTALWIAGAVKLAIAVSWLSWRDKPVVIDDEKV</sequence>
<dbReference type="STRING" id="1230097.A0A423WDD3"/>
<keyword evidence="2" id="KW-0812">Transmembrane</keyword>
<protein>
    <recommendedName>
        <fullName evidence="5">DUF1275 domain protein</fullName>
    </recommendedName>
</protein>
<evidence type="ECO:0000256" key="2">
    <source>
        <dbReference type="SAM" id="Phobius"/>
    </source>
</evidence>
<dbReference type="PANTHER" id="PTHR37488">
    <property type="entry name" value="DUF1275 DOMAIN-CONTAINING PROTEIN"/>
    <property type="match status" value="1"/>
</dbReference>
<dbReference type="Proteomes" id="UP000285146">
    <property type="component" value="Unassembled WGS sequence"/>
</dbReference>